<dbReference type="CDD" id="cd07344">
    <property type="entry name" value="M48_yhfN_like"/>
    <property type="match status" value="1"/>
</dbReference>
<reference evidence="2 3" key="1">
    <citation type="journal article" date="2013" name="Genome Announc.">
        <title>Complete Genome Sequence of Mycoplasma putrefaciens Strain 9231, One of the Agents of Contagious Agalactia in Goats.</title>
        <authorList>
            <person name="Dupuy V."/>
            <person name="Sirand-Pugnet P."/>
            <person name="Baranowski E."/>
            <person name="Barre A."/>
            <person name="Breton M."/>
            <person name="Couture C."/>
            <person name="Dordet-Frisoni E."/>
            <person name="Gaurivaud P."/>
            <person name="Jacob D."/>
            <person name="Lemaitre C."/>
            <person name="Manso-Silvan L."/>
            <person name="Nikolski M."/>
            <person name="Nouvel L.X."/>
            <person name="Poumarat F."/>
            <person name="Tardy F."/>
            <person name="Thebault P."/>
            <person name="Theil S."/>
            <person name="Citti C."/>
            <person name="Blanchard A."/>
            <person name="Thiaucourt F."/>
        </authorList>
    </citation>
    <scope>NUCLEOTIDE SEQUENCE [LARGE SCALE GENOMIC DNA]</scope>
    <source>
        <strain evidence="2">Mput9231</strain>
    </source>
</reference>
<accession>M9WGI3</accession>
<dbReference type="OrthoDB" id="9811177at2"/>
<dbReference type="InterPro" id="IPR002725">
    <property type="entry name" value="YgjP-like_metallopeptidase"/>
</dbReference>
<dbReference type="InterPro" id="IPR053136">
    <property type="entry name" value="UTP_pyrophosphatase-like"/>
</dbReference>
<sequence>MKEKHQLIYQKNLITYYVIYKNQKNIILKLIDNQIVVSAPINTPIYLIEPFVYKHISKLLRVQNSYEFLKAYDFYSSKPWVKVFENPFEIQLVDDNIHSKIIDNKIVMKNYFNNQIQLEKIYNLLAKSYKNWFVSRTNFWAEKMQIEFNGVSVKVLKSKWGYCNTKQKIIVYNTKLIHFEPKVIDYVIVHELSHIIYPNHSKDFWRYLSTFLPDYQKLQEKLNSKGI</sequence>
<keyword evidence="3" id="KW-1185">Reference proteome</keyword>
<dbReference type="PATRIC" id="fig|1292033.3.peg.33"/>
<dbReference type="PANTHER" id="PTHR30399">
    <property type="entry name" value="UNCHARACTERIZED PROTEIN YGJP"/>
    <property type="match status" value="1"/>
</dbReference>
<evidence type="ECO:0000313" key="2">
    <source>
        <dbReference type="EMBL" id="AGJ90489.1"/>
    </source>
</evidence>
<gene>
    <name evidence="2" type="ORF">MPUT9231_0330</name>
</gene>
<dbReference type="Gene3D" id="3.30.2010.10">
    <property type="entry name" value="Metalloproteases ('zincins'), catalytic domain"/>
    <property type="match status" value="1"/>
</dbReference>
<organism evidence="2 3">
    <name type="scientific">Mycoplasma putrefaciens Mput9231</name>
    <dbReference type="NCBI Taxonomy" id="1292033"/>
    <lineage>
        <taxon>Bacteria</taxon>
        <taxon>Bacillati</taxon>
        <taxon>Mycoplasmatota</taxon>
        <taxon>Mollicutes</taxon>
        <taxon>Mycoplasmataceae</taxon>
        <taxon>Mycoplasma</taxon>
    </lineage>
</organism>
<dbReference type="EMBL" id="CP004357">
    <property type="protein sequence ID" value="AGJ90489.1"/>
    <property type="molecule type" value="Genomic_DNA"/>
</dbReference>
<proteinExistence type="predicted"/>
<dbReference type="Proteomes" id="UP000012984">
    <property type="component" value="Chromosome"/>
</dbReference>
<evidence type="ECO:0000259" key="1">
    <source>
        <dbReference type="Pfam" id="PF01863"/>
    </source>
</evidence>
<protein>
    <recommendedName>
        <fullName evidence="1">YgjP-like metallopeptidase domain-containing protein</fullName>
    </recommendedName>
</protein>
<dbReference type="AlphaFoldDB" id="M9WGI3"/>
<dbReference type="eggNOG" id="COG1451">
    <property type="taxonomic scope" value="Bacteria"/>
</dbReference>
<dbReference type="KEGG" id="mput:MPUT9231_0330"/>
<dbReference type="Pfam" id="PF01863">
    <property type="entry name" value="YgjP-like"/>
    <property type="match status" value="1"/>
</dbReference>
<feature type="domain" description="YgjP-like metallopeptidase" evidence="1">
    <location>
        <begin position="24"/>
        <end position="224"/>
    </location>
</feature>
<dbReference type="HOGENOM" id="CLU_065947_1_1_14"/>
<evidence type="ECO:0000313" key="3">
    <source>
        <dbReference type="Proteomes" id="UP000012984"/>
    </source>
</evidence>
<name>M9WGI3_9MOLU</name>
<dbReference type="PANTHER" id="PTHR30399:SF1">
    <property type="entry name" value="UTP PYROPHOSPHATASE"/>
    <property type="match status" value="1"/>
</dbReference>
<dbReference type="RefSeq" id="WP_015587158.1">
    <property type="nucleotide sequence ID" value="NC_021083.1"/>
</dbReference>